<accession>A0A9J6A5Z9</accession>
<evidence type="ECO:0000313" key="3">
    <source>
        <dbReference type="Proteomes" id="UP000824120"/>
    </source>
</evidence>
<name>A0A9J6A5Z9_SOLCO</name>
<keyword evidence="3" id="KW-1185">Reference proteome</keyword>
<dbReference type="AlphaFoldDB" id="A0A9J6A5Z9"/>
<dbReference type="Proteomes" id="UP000824120">
    <property type="component" value="Chromosome 2"/>
</dbReference>
<comment type="caution">
    <text evidence="2">The sequence shown here is derived from an EMBL/GenBank/DDBJ whole genome shotgun (WGS) entry which is preliminary data.</text>
</comment>
<feature type="region of interest" description="Disordered" evidence="1">
    <location>
        <begin position="105"/>
        <end position="124"/>
    </location>
</feature>
<dbReference type="EMBL" id="JACXVP010000002">
    <property type="protein sequence ID" value="KAG5619495.1"/>
    <property type="molecule type" value="Genomic_DNA"/>
</dbReference>
<organism evidence="2 3">
    <name type="scientific">Solanum commersonii</name>
    <name type="common">Commerson's wild potato</name>
    <name type="synonym">Commerson's nightshade</name>
    <dbReference type="NCBI Taxonomy" id="4109"/>
    <lineage>
        <taxon>Eukaryota</taxon>
        <taxon>Viridiplantae</taxon>
        <taxon>Streptophyta</taxon>
        <taxon>Embryophyta</taxon>
        <taxon>Tracheophyta</taxon>
        <taxon>Spermatophyta</taxon>
        <taxon>Magnoliopsida</taxon>
        <taxon>eudicotyledons</taxon>
        <taxon>Gunneridae</taxon>
        <taxon>Pentapetalae</taxon>
        <taxon>asterids</taxon>
        <taxon>lamiids</taxon>
        <taxon>Solanales</taxon>
        <taxon>Solanaceae</taxon>
        <taxon>Solanoideae</taxon>
        <taxon>Solaneae</taxon>
        <taxon>Solanum</taxon>
    </lineage>
</organism>
<reference evidence="2 3" key="1">
    <citation type="submission" date="2020-09" db="EMBL/GenBank/DDBJ databases">
        <title>De no assembly of potato wild relative species, Solanum commersonii.</title>
        <authorList>
            <person name="Cho K."/>
        </authorList>
    </citation>
    <scope>NUCLEOTIDE SEQUENCE [LARGE SCALE GENOMIC DNA]</scope>
    <source>
        <strain evidence="2">LZ3.2</strain>
        <tissue evidence="2">Leaf</tissue>
    </source>
</reference>
<protein>
    <submittedName>
        <fullName evidence="2">Uncharacterized protein</fullName>
    </submittedName>
</protein>
<proteinExistence type="predicted"/>
<evidence type="ECO:0000256" key="1">
    <source>
        <dbReference type="SAM" id="MobiDB-lite"/>
    </source>
</evidence>
<sequence length="124" mass="13316">MIRDNFGGSLAARRAAIVATYHSCGRWPENRVQFEEGHEKLHRKEAAVKYPIAHGEAEQAGISRMFSLIRAKLGGSKAIGYRLVSAIAMLDRGCGRIAGRHVAGPGAQVTQGKGEGRCAGPYRA</sequence>
<gene>
    <name evidence="2" type="ORF">H5410_004713</name>
</gene>
<evidence type="ECO:0000313" key="2">
    <source>
        <dbReference type="EMBL" id="KAG5619495.1"/>
    </source>
</evidence>